<feature type="compositionally biased region" description="Low complexity" evidence="1">
    <location>
        <begin position="371"/>
        <end position="385"/>
    </location>
</feature>
<accession>A0A9N9GUN2</accession>
<feature type="compositionally biased region" description="Basic and acidic residues" evidence="1">
    <location>
        <begin position="339"/>
        <end position="369"/>
    </location>
</feature>
<dbReference type="Gene3D" id="2.60.40.640">
    <property type="match status" value="1"/>
</dbReference>
<evidence type="ECO:0000313" key="3">
    <source>
        <dbReference type="Proteomes" id="UP000789759"/>
    </source>
</evidence>
<evidence type="ECO:0000313" key="2">
    <source>
        <dbReference type="EMBL" id="CAG8626579.1"/>
    </source>
</evidence>
<gene>
    <name evidence="2" type="ORF">CPELLU_LOCUS8187</name>
</gene>
<organism evidence="2 3">
    <name type="scientific">Cetraspora pellucida</name>
    <dbReference type="NCBI Taxonomy" id="1433469"/>
    <lineage>
        <taxon>Eukaryota</taxon>
        <taxon>Fungi</taxon>
        <taxon>Fungi incertae sedis</taxon>
        <taxon>Mucoromycota</taxon>
        <taxon>Glomeromycotina</taxon>
        <taxon>Glomeromycetes</taxon>
        <taxon>Diversisporales</taxon>
        <taxon>Gigasporaceae</taxon>
        <taxon>Cetraspora</taxon>
    </lineage>
</organism>
<reference evidence="2" key="1">
    <citation type="submission" date="2021-06" db="EMBL/GenBank/DDBJ databases">
        <authorList>
            <person name="Kallberg Y."/>
            <person name="Tangrot J."/>
            <person name="Rosling A."/>
        </authorList>
    </citation>
    <scope>NUCLEOTIDE SEQUENCE</scope>
    <source>
        <strain evidence="2">FL966</strain>
    </source>
</reference>
<feature type="region of interest" description="Disordered" evidence="1">
    <location>
        <begin position="322"/>
        <end position="385"/>
    </location>
</feature>
<dbReference type="AlphaFoldDB" id="A0A9N9GUN2"/>
<keyword evidence="3" id="KW-1185">Reference proteome</keyword>
<evidence type="ECO:0000256" key="1">
    <source>
        <dbReference type="SAM" id="MobiDB-lite"/>
    </source>
</evidence>
<dbReference type="OrthoDB" id="2347952at2759"/>
<sequence>MDDDGITYVKRGNNVTFSYEDGSDRFQRGELGLSNSYLCGNLNYYGSSMISSIDFYFKGIEQVQNTEMGGRAITNQTSTRKLIEKRLKINFNGSRQIKDFPFKFPLPSNLSSSFKITNQNNLTQLIGQINYTLRATIHTTNIFHPKDNAEINCPLEQVLFRNNIPNINVDGTYNDPRDNEPLFDYSFQIPEYLGLGSQIIVPINVTFNDTGIRIVRIEISLKRVTEISFERSESPLKSVQKCRTVRKDPSKIINNKLSQELPLSIPRKLHTSYSGMYINIHYKLCISFLLTGKEDLDSDFYQEQDVIVANIQDQTDDRSFIQSENDFSRPHSTNLINEARSDEARSDNADEFTVQERHEHDFLVQEHRRSNSQSRTSTSSNRENL</sequence>
<proteinExistence type="predicted"/>
<protein>
    <submittedName>
        <fullName evidence="2">926_t:CDS:1</fullName>
    </submittedName>
</protein>
<comment type="caution">
    <text evidence="2">The sequence shown here is derived from an EMBL/GenBank/DDBJ whole genome shotgun (WGS) entry which is preliminary data.</text>
</comment>
<feature type="compositionally biased region" description="Polar residues" evidence="1">
    <location>
        <begin position="322"/>
        <end position="336"/>
    </location>
</feature>
<dbReference type="Proteomes" id="UP000789759">
    <property type="component" value="Unassembled WGS sequence"/>
</dbReference>
<dbReference type="InterPro" id="IPR014752">
    <property type="entry name" value="Arrestin-like_C"/>
</dbReference>
<dbReference type="EMBL" id="CAJVQA010005712">
    <property type="protein sequence ID" value="CAG8626579.1"/>
    <property type="molecule type" value="Genomic_DNA"/>
</dbReference>
<name>A0A9N9GUN2_9GLOM</name>